<feature type="compositionally biased region" description="Basic and acidic residues" evidence="1">
    <location>
        <begin position="95"/>
        <end position="120"/>
    </location>
</feature>
<name>A0A819KX76_9BILA</name>
<reference evidence="3" key="1">
    <citation type="submission" date="2021-02" db="EMBL/GenBank/DDBJ databases">
        <authorList>
            <person name="Nowell W R."/>
        </authorList>
    </citation>
    <scope>NUCLEOTIDE SEQUENCE</scope>
</reference>
<feature type="domain" description="Microbial-type PARG catalytic" evidence="2">
    <location>
        <begin position="443"/>
        <end position="588"/>
    </location>
</feature>
<sequence length="1953" mass="224852">DKDCYKCRKAKPIDNDRRNDREIQSPRTRRHSRDKKEYQRHSHSRSPSAIGSRHSPSDQSDNESYISKSKRRHRYETKQRDRSTESSRQYPKEQSAYRDYSDDNQRHDNDPSTERKKRQDPLGFRKGNSDRSEYFDVYIPKLPMQNVDDKELEKKIQHCLEERHKEKIQNTKCNEELGVGIVSLKSKSQIDRFINILQSVTLDGQVRHEIQFVAELQLTSYVVVNSKIPIDFTDDVKQGWKQAYKNIDTTKCEKHCVQFPNIFQIVSTVPKEMITCIPNRTFTINGGHTATVYFGGECSFFEDLPHKTTPKDFEKVVIAAMPIGSVPNSSFYIEYNSEAASAVIVTCGRARQFTSTPSVEFNGKTVNQKAMLTCRLILEPWLEGWHMSSIKNHTTFSGKVKQVTIGAGYAIVEISDESLFQQLSQLNTVEINGEKRISIKTNQLKTVVYNHRSKLKTAKIKPCSDAMATPYKETSVEVVNEDCLCCYQRLIQNSKNLNEEKLRPVILNMGNADTPGGGYRKGDGAQEENMFRRSNYFRSLDMDLDFGKPTNRFCCNSECKEEPISQNQNMYSMDEFGAIYTSGLTVFRNPENVGYSLMSEPMDDVCAIAMAANPKVKVDTNNRLVPEDSLGLRKKIENIFAIAYHQKHDCLVLSALGCGAFKNPPKHVALIFKSVIEQFAGFFKSIHFAIIDDHNTGRRHNREGNYRPFREALHDMRAKPSTHKMKDMMIGPRRILKETLGKEFRHRSRCKFRGECKLVTTDEIHAREFEHPPFCREHELCKNMKHDHLKEFRHLPLCGYGEQCKEYIIGTSNHCRKYRHCTPMCDGFYFCNHFHDENHMIDRNHPFQPPCPFTPFHCQHYTLLSESNNIKSLPSNVQNHCLQFSHVCRFGRRCHQTLDVHWKTTIHVARKLCHEEERCLKKNQEDHLSSFTHPNMHDIRRVCRYRDNDCRDRHDSKHIMQYRHNRSLNRSGAIRSWGLNDKVDFVQNQITMYKTVADYVKDHFKQTLSIPPEIPAWIRGLQPVHRCSNVIFESILVHGHVMSRDHMERLTRPRSVADSVLQHKRIRSILDRTRNPDIERIAKEYIQANVSLVYSQADMSELDGTGSWLPTEAKRAKSNEEYEEVISSNANQLHNLLKRTDVDDLRHCSTEMAKASLVLMKNLTGIGYPVDKSMGTDKHIFCILGPHHGFYYGDIVIIFKTELMRHPDANFSIQAGTSVHSGSTFKYRHWVKDSGTEDGRIQQFHESKLHCSIPGYDNAAAAEIMAIAGVKDNTINVNLKKVLEYWNHVDSHKIFEGHLPSLVPLDYIEDIYMPKNVFESLSEDAKKSAKKIFGNSLTITDHIVDLANGRQNEGERKKYNKDIVEILINKFNKNAKRSPQLHGTFITVPPSDFGDHIRLPLTISKAYEQYQAEYKTRPPTDDVYIYWQSMDGDVMITLSDQLIGRCTSERPQCLVCYVAKTPSTTTSDYHESYSYLNSGQPYQHFIVKHDSNFAKGSNTFHRGCNVDDFLTYCLRIEMHNGQVTLSHAGSNRVYNRQTISHTFHKRDLNLTKLNYIYVSTGSLKVPIRNFTICFSKVLHLHPSVDDSFKRENLTTMKKDRSKSSTRSQYEPTAEPAVASEATTKPESPSMFDRAVNWIGSKFKGKKLEACPDSINCLHQNASDHTEKFSHPCRFSELCTKKDDEPYLTHFSHNVPECRSKNSCSKLDDPVHRGKYRHEGKPDFLIPCNEQKKCKNKSYEHRIKYSHGEHIEVAFTAQSEKSDDHDRRQEQTEKIACRYGLNCHDKNDADHCVQYSHPDEHRASSSNNAGQHRIACRHGTACRDKNDLGHCSKYSHPDEHRASSSNNVGQHRIACRHGTACRDKNDADHCAQYSHLDEHRASSSNNVGQHRIACRHGTACRDKNDPTHCADYSHPDEQKHGTVDHSRKIQCKHGTACQDINDAVHCSKYSHPNE</sequence>
<organism evidence="3 4">
    <name type="scientific">Adineta steineri</name>
    <dbReference type="NCBI Taxonomy" id="433720"/>
    <lineage>
        <taxon>Eukaryota</taxon>
        <taxon>Metazoa</taxon>
        <taxon>Spiralia</taxon>
        <taxon>Gnathifera</taxon>
        <taxon>Rotifera</taxon>
        <taxon>Eurotatoria</taxon>
        <taxon>Bdelloidea</taxon>
        <taxon>Adinetida</taxon>
        <taxon>Adinetidae</taxon>
        <taxon>Adineta</taxon>
    </lineage>
</organism>
<evidence type="ECO:0000256" key="1">
    <source>
        <dbReference type="SAM" id="MobiDB-lite"/>
    </source>
</evidence>
<feature type="compositionally biased region" description="Basic and acidic residues" evidence="1">
    <location>
        <begin position="1"/>
        <end position="24"/>
    </location>
</feature>
<feature type="region of interest" description="Disordered" evidence="1">
    <location>
        <begin position="1591"/>
        <end position="1627"/>
    </location>
</feature>
<comment type="caution">
    <text evidence="3">The sequence shown here is derived from an EMBL/GenBank/DDBJ whole genome shotgun (WGS) entry which is preliminary data.</text>
</comment>
<feature type="compositionally biased region" description="Basic and acidic residues" evidence="1">
    <location>
        <begin position="76"/>
        <end position="85"/>
    </location>
</feature>
<dbReference type="InterPro" id="IPR043472">
    <property type="entry name" value="Macro_dom-like"/>
</dbReference>
<proteinExistence type="predicted"/>
<dbReference type="PANTHER" id="PTHR35596:SF1">
    <property type="entry name" value="MICROBIAL-TYPE PARG CATALYTIC DOMAIN-CONTAINING PROTEIN"/>
    <property type="match status" value="1"/>
</dbReference>
<dbReference type="PANTHER" id="PTHR35596">
    <property type="entry name" value="DUF2263 DOMAIN-CONTAINING PROTEIN"/>
    <property type="match status" value="1"/>
</dbReference>
<dbReference type="Gene3D" id="3.40.220.10">
    <property type="entry name" value="Leucine Aminopeptidase, subunit E, domain 1"/>
    <property type="match status" value="1"/>
</dbReference>
<evidence type="ECO:0000313" key="3">
    <source>
        <dbReference type="EMBL" id="CAF3956416.1"/>
    </source>
</evidence>
<gene>
    <name evidence="3" type="ORF">OKA104_LOCUS27268</name>
</gene>
<dbReference type="InterPro" id="IPR012664">
    <property type="entry name" value="CHP02452"/>
</dbReference>
<dbReference type="Proteomes" id="UP000663881">
    <property type="component" value="Unassembled WGS sequence"/>
</dbReference>
<feature type="region of interest" description="Disordered" evidence="1">
    <location>
        <begin position="1"/>
        <end position="129"/>
    </location>
</feature>
<protein>
    <recommendedName>
        <fullName evidence="2">Microbial-type PARG catalytic domain-containing protein</fullName>
    </recommendedName>
</protein>
<feature type="compositionally biased region" description="Polar residues" evidence="1">
    <location>
        <begin position="57"/>
        <end position="67"/>
    </location>
</feature>
<dbReference type="EMBL" id="CAJOAY010002485">
    <property type="protein sequence ID" value="CAF3956416.1"/>
    <property type="molecule type" value="Genomic_DNA"/>
</dbReference>
<dbReference type="InterPro" id="IPR019261">
    <property type="entry name" value="PARG_cat_microbial"/>
</dbReference>
<accession>A0A819KX76</accession>
<evidence type="ECO:0000259" key="2">
    <source>
        <dbReference type="Pfam" id="PF10021"/>
    </source>
</evidence>
<evidence type="ECO:0000313" key="4">
    <source>
        <dbReference type="Proteomes" id="UP000663881"/>
    </source>
</evidence>
<dbReference type="SUPFAM" id="SSF52949">
    <property type="entry name" value="Macro domain-like"/>
    <property type="match status" value="1"/>
</dbReference>
<feature type="non-terminal residue" evidence="3">
    <location>
        <position position="1"/>
    </location>
</feature>
<feature type="compositionally biased region" description="Basic and acidic residues" evidence="1">
    <location>
        <begin position="1591"/>
        <end position="1602"/>
    </location>
</feature>
<dbReference type="Pfam" id="PF10021">
    <property type="entry name" value="PARG_cat_microb"/>
    <property type="match status" value="1"/>
</dbReference>
<dbReference type="NCBIfam" id="TIGR02452">
    <property type="entry name" value="TIGR02452 family protein"/>
    <property type="match status" value="1"/>
</dbReference>